<feature type="region of interest" description="Disordered" evidence="1">
    <location>
        <begin position="117"/>
        <end position="161"/>
    </location>
</feature>
<dbReference type="EMBL" id="MU004190">
    <property type="protein sequence ID" value="KAF2494996.1"/>
    <property type="molecule type" value="Genomic_DNA"/>
</dbReference>
<organism evidence="2 3">
    <name type="scientific">Lophium mytilinum</name>
    <dbReference type="NCBI Taxonomy" id="390894"/>
    <lineage>
        <taxon>Eukaryota</taxon>
        <taxon>Fungi</taxon>
        <taxon>Dikarya</taxon>
        <taxon>Ascomycota</taxon>
        <taxon>Pezizomycotina</taxon>
        <taxon>Dothideomycetes</taxon>
        <taxon>Pleosporomycetidae</taxon>
        <taxon>Mytilinidiales</taxon>
        <taxon>Mytilinidiaceae</taxon>
        <taxon>Lophium</taxon>
    </lineage>
</organism>
<name>A0A6A6QS58_9PEZI</name>
<evidence type="ECO:0000256" key="1">
    <source>
        <dbReference type="SAM" id="MobiDB-lite"/>
    </source>
</evidence>
<dbReference type="AlphaFoldDB" id="A0A6A6QS58"/>
<feature type="compositionally biased region" description="Low complexity" evidence="1">
    <location>
        <begin position="149"/>
        <end position="160"/>
    </location>
</feature>
<proteinExistence type="predicted"/>
<evidence type="ECO:0000313" key="3">
    <source>
        <dbReference type="Proteomes" id="UP000799750"/>
    </source>
</evidence>
<accession>A0A6A6QS58</accession>
<reference evidence="2" key="1">
    <citation type="journal article" date="2020" name="Stud. Mycol.">
        <title>101 Dothideomycetes genomes: a test case for predicting lifestyles and emergence of pathogens.</title>
        <authorList>
            <person name="Haridas S."/>
            <person name="Albert R."/>
            <person name="Binder M."/>
            <person name="Bloem J."/>
            <person name="Labutti K."/>
            <person name="Salamov A."/>
            <person name="Andreopoulos B."/>
            <person name="Baker S."/>
            <person name="Barry K."/>
            <person name="Bills G."/>
            <person name="Bluhm B."/>
            <person name="Cannon C."/>
            <person name="Castanera R."/>
            <person name="Culley D."/>
            <person name="Daum C."/>
            <person name="Ezra D."/>
            <person name="Gonzalez J."/>
            <person name="Henrissat B."/>
            <person name="Kuo A."/>
            <person name="Liang C."/>
            <person name="Lipzen A."/>
            <person name="Lutzoni F."/>
            <person name="Magnuson J."/>
            <person name="Mondo S."/>
            <person name="Nolan M."/>
            <person name="Ohm R."/>
            <person name="Pangilinan J."/>
            <person name="Park H.-J."/>
            <person name="Ramirez L."/>
            <person name="Alfaro M."/>
            <person name="Sun H."/>
            <person name="Tritt A."/>
            <person name="Yoshinaga Y."/>
            <person name="Zwiers L.-H."/>
            <person name="Turgeon B."/>
            <person name="Goodwin S."/>
            <person name="Spatafora J."/>
            <person name="Crous P."/>
            <person name="Grigoriev I."/>
        </authorList>
    </citation>
    <scope>NUCLEOTIDE SEQUENCE</scope>
    <source>
        <strain evidence="2">CBS 269.34</strain>
    </source>
</reference>
<feature type="region of interest" description="Disordered" evidence="1">
    <location>
        <begin position="1"/>
        <end position="29"/>
    </location>
</feature>
<feature type="compositionally biased region" description="Basic and acidic residues" evidence="1">
    <location>
        <begin position="117"/>
        <end position="129"/>
    </location>
</feature>
<keyword evidence="3" id="KW-1185">Reference proteome</keyword>
<evidence type="ECO:0000313" key="2">
    <source>
        <dbReference type="EMBL" id="KAF2494996.1"/>
    </source>
</evidence>
<feature type="region of interest" description="Disordered" evidence="1">
    <location>
        <begin position="85"/>
        <end position="104"/>
    </location>
</feature>
<feature type="compositionally biased region" description="Low complexity" evidence="1">
    <location>
        <begin position="130"/>
        <end position="141"/>
    </location>
</feature>
<gene>
    <name evidence="2" type="ORF">BU16DRAFT_562616</name>
</gene>
<feature type="compositionally biased region" description="Basic residues" evidence="1">
    <location>
        <begin position="1"/>
        <end position="11"/>
    </location>
</feature>
<sequence>MALERRTRRLRTGITNNRRDKAESPVESPSTSLTLLRGAMRINISITISMVVYTNQIATSKALQTVELLPSSQIPIVRLPDADRLQSSARPLNQTPPMPATREADLNSLRERGCSYPEKRKFEYKDTHPSTKTSHHASSAHTARRSSSDDTTLSSVETLDAAQPFSFARASPVFRDGR</sequence>
<protein>
    <submittedName>
        <fullName evidence="2">Uncharacterized protein</fullName>
    </submittedName>
</protein>
<dbReference type="Proteomes" id="UP000799750">
    <property type="component" value="Unassembled WGS sequence"/>
</dbReference>